<feature type="region of interest" description="Disordered" evidence="1">
    <location>
        <begin position="475"/>
        <end position="538"/>
    </location>
</feature>
<organism evidence="2 3">
    <name type="scientific">Exidia glandulosa HHB12029</name>
    <dbReference type="NCBI Taxonomy" id="1314781"/>
    <lineage>
        <taxon>Eukaryota</taxon>
        <taxon>Fungi</taxon>
        <taxon>Dikarya</taxon>
        <taxon>Basidiomycota</taxon>
        <taxon>Agaricomycotina</taxon>
        <taxon>Agaricomycetes</taxon>
        <taxon>Auriculariales</taxon>
        <taxon>Exidiaceae</taxon>
        <taxon>Exidia</taxon>
    </lineage>
</organism>
<sequence>MSRPSPNLEVAVVGGSDVDDDELAYDKVLSIRQGKAKTRNIAKLPREILRFIFTHVLLLTQRTPGIGSAWDSEPELWQQREVFVTARLAAAGLNLIAVCPSWHRALNDHEFWRNACHALDPADIYSQYLAAWSANAGSAQAQRKLSRTSDTYRLLLNFWCLPCRINKPFAAQAVGNVRKWMPTQHLQLAGVCRDHKFNHVCAVCLRESAQLAPQESPYEPGVAESDDEDMFPGLTATCSTCRQDVLCNLLEHEGILHQLGGRSFDKTEYDLKLNLEAYIDIAEGDATTLCILAKERLWLREHTRMREMMAQAVAAQRYADGEDADMLAEEDDDEMDLDISWAEESTARELALGEWARTRILEGVWTAPADDARSLLRAQQGSASMPVGTHQEHEGPHPVRAHAPVPAAGLAHGISRSYWNAMRQLLWPAMQNVARRLLLACGNDVIHAQEEACNIMREPNLAYWVVERCREEKSWRHPVAPPPGHVAQHDPHIGHRHHRASSSSASTSSGERSPTSPTSTSTLRTTPDGSPEPLGGLVAHNVPWVPDPSVLLDNTSTWSETRHVLARCWRDACQFLWSESGECTCAACTRLLYAQQLALAPAPEPILLVPSHGTKRRSEEMSSDGELLSEHERDATIQPGYKRQRTDSLDSNRARAASNEVVPDPDADGDADVDVDGERWDTDSDVFDSDGRMRTPGPRTPPRGGARTVPLPPPPTGRSGKRTYSVAMGPEEEEEEEEEYEEEEQMEEVVVEIGEYEQDAPGGNGFFDDQRDLEDVLAQTTGAGT</sequence>
<keyword evidence="3" id="KW-1185">Reference proteome</keyword>
<feature type="compositionally biased region" description="Acidic residues" evidence="1">
    <location>
        <begin position="663"/>
        <end position="675"/>
    </location>
</feature>
<feature type="region of interest" description="Disordered" evidence="1">
    <location>
        <begin position="379"/>
        <end position="398"/>
    </location>
</feature>
<dbReference type="EMBL" id="KV425910">
    <property type="protein sequence ID" value="KZV99406.1"/>
    <property type="molecule type" value="Genomic_DNA"/>
</dbReference>
<dbReference type="AlphaFoldDB" id="A0A165MKK8"/>
<reference evidence="2 3" key="1">
    <citation type="journal article" date="2016" name="Mol. Biol. Evol.">
        <title>Comparative Genomics of Early-Diverging Mushroom-Forming Fungi Provides Insights into the Origins of Lignocellulose Decay Capabilities.</title>
        <authorList>
            <person name="Nagy L.G."/>
            <person name="Riley R."/>
            <person name="Tritt A."/>
            <person name="Adam C."/>
            <person name="Daum C."/>
            <person name="Floudas D."/>
            <person name="Sun H."/>
            <person name="Yadav J.S."/>
            <person name="Pangilinan J."/>
            <person name="Larsson K.H."/>
            <person name="Matsuura K."/>
            <person name="Barry K."/>
            <person name="Labutti K."/>
            <person name="Kuo R."/>
            <person name="Ohm R.A."/>
            <person name="Bhattacharya S.S."/>
            <person name="Shirouzu T."/>
            <person name="Yoshinaga Y."/>
            <person name="Martin F.M."/>
            <person name="Grigoriev I.V."/>
            <person name="Hibbett D.S."/>
        </authorList>
    </citation>
    <scope>NUCLEOTIDE SEQUENCE [LARGE SCALE GENOMIC DNA]</scope>
    <source>
        <strain evidence="2 3">HHB12029</strain>
    </source>
</reference>
<accession>A0A165MKK8</accession>
<feature type="compositionally biased region" description="Low complexity" evidence="1">
    <location>
        <begin position="501"/>
        <end position="527"/>
    </location>
</feature>
<evidence type="ECO:0000313" key="3">
    <source>
        <dbReference type="Proteomes" id="UP000077266"/>
    </source>
</evidence>
<feature type="compositionally biased region" description="Acidic residues" evidence="1">
    <location>
        <begin position="730"/>
        <end position="746"/>
    </location>
</feature>
<dbReference type="OrthoDB" id="3158970at2759"/>
<name>A0A165MKK8_EXIGL</name>
<evidence type="ECO:0000256" key="1">
    <source>
        <dbReference type="SAM" id="MobiDB-lite"/>
    </source>
</evidence>
<dbReference type="InParanoid" id="A0A165MKK8"/>
<feature type="compositionally biased region" description="Basic and acidic residues" evidence="1">
    <location>
        <begin position="644"/>
        <end position="653"/>
    </location>
</feature>
<evidence type="ECO:0000313" key="2">
    <source>
        <dbReference type="EMBL" id="KZV99406.1"/>
    </source>
</evidence>
<dbReference type="STRING" id="1314781.A0A165MKK8"/>
<feature type="compositionally biased region" description="Low complexity" evidence="1">
    <location>
        <begin position="694"/>
        <end position="709"/>
    </location>
</feature>
<protein>
    <submittedName>
        <fullName evidence="2">Uncharacterized protein</fullName>
    </submittedName>
</protein>
<feature type="region of interest" description="Disordered" evidence="1">
    <location>
        <begin position="611"/>
        <end position="746"/>
    </location>
</feature>
<gene>
    <name evidence="2" type="ORF">EXIGLDRAFT_762700</name>
</gene>
<dbReference type="Proteomes" id="UP000077266">
    <property type="component" value="Unassembled WGS sequence"/>
</dbReference>
<proteinExistence type="predicted"/>